<dbReference type="GO" id="GO:0000976">
    <property type="term" value="F:transcription cis-regulatory region binding"/>
    <property type="evidence" value="ECO:0007669"/>
    <property type="project" value="TreeGrafter"/>
</dbReference>
<dbReference type="AlphaFoldDB" id="A0A6G9YNA6"/>
<dbReference type="Pfam" id="PF00440">
    <property type="entry name" value="TetR_N"/>
    <property type="match status" value="1"/>
</dbReference>
<gene>
    <name evidence="4" type="ORF">F5544_34305</name>
</gene>
<evidence type="ECO:0000313" key="5">
    <source>
        <dbReference type="Proteomes" id="UP000503540"/>
    </source>
</evidence>
<keyword evidence="5" id="KW-1185">Reference proteome</keyword>
<dbReference type="EMBL" id="CP046172">
    <property type="protein sequence ID" value="QIS14694.1"/>
    <property type="molecule type" value="Genomic_DNA"/>
</dbReference>
<reference evidence="4 5" key="1">
    <citation type="journal article" date="2019" name="ACS Chem. Biol.">
        <title>Identification and Mobilization of a Cryptic Antibiotic Biosynthesis Gene Locus from a Human-Pathogenic Nocardia Isolate.</title>
        <authorList>
            <person name="Herisse M."/>
            <person name="Ishida K."/>
            <person name="Porter J.L."/>
            <person name="Howden B."/>
            <person name="Hertweck C."/>
            <person name="Stinear T.P."/>
            <person name="Pidot S.J."/>
        </authorList>
    </citation>
    <scope>NUCLEOTIDE SEQUENCE [LARGE SCALE GENOMIC DNA]</scope>
    <source>
        <strain evidence="4 5">AUSMDU00012717</strain>
    </source>
</reference>
<name>A0A6G9YNA6_9NOCA</name>
<dbReference type="InterPro" id="IPR050109">
    <property type="entry name" value="HTH-type_TetR-like_transc_reg"/>
</dbReference>
<sequence length="205" mass="21739">MPKIDAPTIAEHRANQENALLAAARALLLSEGPHGVTPAAVGAAAGLARSSVYKYFRSGDEILTRIVADSFAEWGAQVRDTVERAETAAGRIEAYVRTTLALAAAGDHRIAVLGGGLPRDEESRAQLANAHHDLAAPLRSALTELGVSDPELTAMLIDGALARAIDLLDAGHPSAEIVPKTVGFIQRAVGITHHRHRPRPRTHKE</sequence>
<dbReference type="GO" id="GO:0003700">
    <property type="term" value="F:DNA-binding transcription factor activity"/>
    <property type="evidence" value="ECO:0007669"/>
    <property type="project" value="TreeGrafter"/>
</dbReference>
<dbReference type="Proteomes" id="UP000503540">
    <property type="component" value="Chromosome"/>
</dbReference>
<dbReference type="InterPro" id="IPR009057">
    <property type="entry name" value="Homeodomain-like_sf"/>
</dbReference>
<evidence type="ECO:0000313" key="4">
    <source>
        <dbReference type="EMBL" id="QIS14694.1"/>
    </source>
</evidence>
<keyword evidence="1 2" id="KW-0238">DNA-binding</keyword>
<feature type="DNA-binding region" description="H-T-H motif" evidence="2">
    <location>
        <begin position="37"/>
        <end position="56"/>
    </location>
</feature>
<dbReference type="PANTHER" id="PTHR30055">
    <property type="entry name" value="HTH-TYPE TRANSCRIPTIONAL REGULATOR RUTR"/>
    <property type="match status" value="1"/>
</dbReference>
<dbReference type="KEGG" id="nah:F5544_34305"/>
<dbReference type="PROSITE" id="PS50977">
    <property type="entry name" value="HTH_TETR_2"/>
    <property type="match status" value="1"/>
</dbReference>
<accession>A0A6G9YNA6</accession>
<dbReference type="Gene3D" id="1.10.357.10">
    <property type="entry name" value="Tetracycline Repressor, domain 2"/>
    <property type="match status" value="1"/>
</dbReference>
<evidence type="ECO:0000259" key="3">
    <source>
        <dbReference type="PROSITE" id="PS50977"/>
    </source>
</evidence>
<evidence type="ECO:0000256" key="1">
    <source>
        <dbReference type="ARBA" id="ARBA00023125"/>
    </source>
</evidence>
<evidence type="ECO:0000256" key="2">
    <source>
        <dbReference type="PROSITE-ProRule" id="PRU00335"/>
    </source>
</evidence>
<proteinExistence type="predicted"/>
<feature type="domain" description="HTH tetR-type" evidence="3">
    <location>
        <begin position="14"/>
        <end position="74"/>
    </location>
</feature>
<dbReference type="PANTHER" id="PTHR30055:SF226">
    <property type="entry name" value="HTH-TYPE TRANSCRIPTIONAL REGULATOR PKSA"/>
    <property type="match status" value="1"/>
</dbReference>
<organism evidence="4 5">
    <name type="scientific">Nocardia arthritidis</name>
    <dbReference type="NCBI Taxonomy" id="228602"/>
    <lineage>
        <taxon>Bacteria</taxon>
        <taxon>Bacillati</taxon>
        <taxon>Actinomycetota</taxon>
        <taxon>Actinomycetes</taxon>
        <taxon>Mycobacteriales</taxon>
        <taxon>Nocardiaceae</taxon>
        <taxon>Nocardia</taxon>
    </lineage>
</organism>
<dbReference type="RefSeq" id="WP_167477059.1">
    <property type="nucleotide sequence ID" value="NZ_CP046172.1"/>
</dbReference>
<dbReference type="SUPFAM" id="SSF46689">
    <property type="entry name" value="Homeodomain-like"/>
    <property type="match status" value="1"/>
</dbReference>
<protein>
    <submittedName>
        <fullName evidence="4">TetR family transcriptional regulator</fullName>
    </submittedName>
</protein>
<dbReference type="PRINTS" id="PR00455">
    <property type="entry name" value="HTHTETR"/>
</dbReference>
<dbReference type="InterPro" id="IPR001647">
    <property type="entry name" value="HTH_TetR"/>
</dbReference>